<dbReference type="Proteomes" id="UP000800200">
    <property type="component" value="Unassembled WGS sequence"/>
</dbReference>
<dbReference type="AlphaFoldDB" id="A0A6A6E1P3"/>
<accession>A0A6A6E1P3</accession>
<dbReference type="EMBL" id="ML994632">
    <property type="protein sequence ID" value="KAF2185877.1"/>
    <property type="molecule type" value="Genomic_DNA"/>
</dbReference>
<protein>
    <submittedName>
        <fullName evidence="1">Uncharacterized protein</fullName>
    </submittedName>
</protein>
<name>A0A6A6E1P3_9PEZI</name>
<evidence type="ECO:0000313" key="1">
    <source>
        <dbReference type="EMBL" id="KAF2185877.1"/>
    </source>
</evidence>
<reference evidence="1" key="1">
    <citation type="journal article" date="2020" name="Stud. Mycol.">
        <title>101 Dothideomycetes genomes: a test case for predicting lifestyles and emergence of pathogens.</title>
        <authorList>
            <person name="Haridas S."/>
            <person name="Albert R."/>
            <person name="Binder M."/>
            <person name="Bloem J."/>
            <person name="Labutti K."/>
            <person name="Salamov A."/>
            <person name="Andreopoulos B."/>
            <person name="Baker S."/>
            <person name="Barry K."/>
            <person name="Bills G."/>
            <person name="Bluhm B."/>
            <person name="Cannon C."/>
            <person name="Castanera R."/>
            <person name="Culley D."/>
            <person name="Daum C."/>
            <person name="Ezra D."/>
            <person name="Gonzalez J."/>
            <person name="Henrissat B."/>
            <person name="Kuo A."/>
            <person name="Liang C."/>
            <person name="Lipzen A."/>
            <person name="Lutzoni F."/>
            <person name="Magnuson J."/>
            <person name="Mondo S."/>
            <person name="Nolan M."/>
            <person name="Ohm R."/>
            <person name="Pangilinan J."/>
            <person name="Park H.-J."/>
            <person name="Ramirez L."/>
            <person name="Alfaro M."/>
            <person name="Sun H."/>
            <person name="Tritt A."/>
            <person name="Yoshinaga Y."/>
            <person name="Zwiers L.-H."/>
            <person name="Turgeon B."/>
            <person name="Goodwin S."/>
            <person name="Spatafora J."/>
            <person name="Crous P."/>
            <person name="Grigoriev I."/>
        </authorList>
    </citation>
    <scope>NUCLEOTIDE SEQUENCE</scope>
    <source>
        <strain evidence="1">CBS 207.26</strain>
    </source>
</reference>
<organism evidence="1 2">
    <name type="scientific">Zopfia rhizophila CBS 207.26</name>
    <dbReference type="NCBI Taxonomy" id="1314779"/>
    <lineage>
        <taxon>Eukaryota</taxon>
        <taxon>Fungi</taxon>
        <taxon>Dikarya</taxon>
        <taxon>Ascomycota</taxon>
        <taxon>Pezizomycotina</taxon>
        <taxon>Dothideomycetes</taxon>
        <taxon>Dothideomycetes incertae sedis</taxon>
        <taxon>Zopfiaceae</taxon>
        <taxon>Zopfia</taxon>
    </lineage>
</organism>
<proteinExistence type="predicted"/>
<sequence>MAFTTGTSLRVPKSMHKTPCHSDYIGSCEYFIERDKKGISSSVKQNYTNLLRLEAEIGVTTEAEYFRNLNYTLNNTDFDDINSRLFDQKKNIALHRLFTEHIRDFTLTLLDVLQTLKGGKTRGRRLAESSGPRLGREDYGTYELEYMSKRL</sequence>
<gene>
    <name evidence="1" type="ORF">K469DRAFT_750171</name>
</gene>
<evidence type="ECO:0000313" key="2">
    <source>
        <dbReference type="Proteomes" id="UP000800200"/>
    </source>
</evidence>
<keyword evidence="2" id="KW-1185">Reference proteome</keyword>